<evidence type="ECO:0000313" key="3">
    <source>
        <dbReference type="EMBL" id="HHP04783.1"/>
    </source>
</evidence>
<dbReference type="CDD" id="cd09873">
    <property type="entry name" value="PIN_Pae0151-like"/>
    <property type="match status" value="1"/>
</dbReference>
<comment type="caution">
    <text evidence="3">The sequence shown here is derived from an EMBL/GenBank/DDBJ whole genome shotgun (WGS) entry which is preliminary data.</text>
</comment>
<dbReference type="Pfam" id="PF01850">
    <property type="entry name" value="PIN"/>
    <property type="match status" value="1"/>
</dbReference>
<dbReference type="InterPro" id="IPR002716">
    <property type="entry name" value="PIN_dom"/>
</dbReference>
<dbReference type="InterPro" id="IPR029060">
    <property type="entry name" value="PIN-like_dom_sf"/>
</dbReference>
<name>A0A7J3X6D8_THEPE</name>
<keyword evidence="1" id="KW-0460">Magnesium</keyword>
<dbReference type="SUPFAM" id="SSF88723">
    <property type="entry name" value="PIN domain-like"/>
    <property type="match status" value="1"/>
</dbReference>
<dbReference type="InterPro" id="IPR051619">
    <property type="entry name" value="TypeII_TA_RNase_PINc/VapC"/>
</dbReference>
<protein>
    <submittedName>
        <fullName evidence="3">PIN domain-containing protein</fullName>
    </submittedName>
</protein>
<sequence>MIVVDASALAKYVLREEGWEAVAGYLRRARPLYSVDHVLKEVANALWKHVHLAKAIDAGTALELCRALGRLAETGVIVLENELKYLGRALEIALEYGLTVYDALYVAQAEKYGELLTSDEEQGRVAGSFGITVHRV</sequence>
<dbReference type="Gene3D" id="3.40.50.1010">
    <property type="entry name" value="5'-nuclease"/>
    <property type="match status" value="1"/>
</dbReference>
<dbReference type="PANTHER" id="PTHR35901">
    <property type="entry name" value="RIBONUCLEASE VAPC3"/>
    <property type="match status" value="1"/>
</dbReference>
<evidence type="ECO:0000256" key="1">
    <source>
        <dbReference type="ARBA" id="ARBA00022842"/>
    </source>
</evidence>
<dbReference type="PANTHER" id="PTHR35901:SF1">
    <property type="entry name" value="EXONUCLEASE VAPC9"/>
    <property type="match status" value="1"/>
</dbReference>
<proteinExistence type="predicted"/>
<reference evidence="3" key="1">
    <citation type="journal article" date="2020" name="mSystems">
        <title>Genome- and Community-Level Interaction Insights into Carbon Utilization and Element Cycling Functions of Hydrothermarchaeota in Hydrothermal Sediment.</title>
        <authorList>
            <person name="Zhou Z."/>
            <person name="Liu Y."/>
            <person name="Xu W."/>
            <person name="Pan J."/>
            <person name="Luo Z.H."/>
            <person name="Li M."/>
        </authorList>
    </citation>
    <scope>NUCLEOTIDE SEQUENCE [LARGE SCALE GENOMIC DNA]</scope>
    <source>
        <strain evidence="3">SpSt-1125</strain>
    </source>
</reference>
<dbReference type="AlphaFoldDB" id="A0A7J3X6D8"/>
<feature type="domain" description="PIN" evidence="2">
    <location>
        <begin position="2"/>
        <end position="127"/>
    </location>
</feature>
<dbReference type="InterPro" id="IPR044153">
    <property type="entry name" value="PIN_Pae0151-like"/>
</dbReference>
<accession>A0A7J3X6D8</accession>
<dbReference type="EMBL" id="DRZM01000101">
    <property type="protein sequence ID" value="HHP04783.1"/>
    <property type="molecule type" value="Genomic_DNA"/>
</dbReference>
<gene>
    <name evidence="3" type="ORF">ENM88_03425</name>
</gene>
<evidence type="ECO:0000259" key="2">
    <source>
        <dbReference type="Pfam" id="PF01850"/>
    </source>
</evidence>
<organism evidence="3">
    <name type="scientific">Thermofilum pendens</name>
    <dbReference type="NCBI Taxonomy" id="2269"/>
    <lineage>
        <taxon>Archaea</taxon>
        <taxon>Thermoproteota</taxon>
        <taxon>Thermoprotei</taxon>
        <taxon>Thermofilales</taxon>
        <taxon>Thermofilaceae</taxon>
        <taxon>Thermofilum</taxon>
    </lineage>
</organism>